<dbReference type="GO" id="GO:0038022">
    <property type="term" value="F:G protein-coupled olfactory receptor activity"/>
    <property type="evidence" value="ECO:0007669"/>
    <property type="project" value="TreeGrafter"/>
</dbReference>
<gene>
    <name evidence="2" type="ORF">CAMP_LOCUS10506</name>
</gene>
<dbReference type="InterPro" id="IPR019428">
    <property type="entry name" value="7TM_GPCR_serpentine_rcpt_Str"/>
</dbReference>
<evidence type="ECO:0000313" key="3">
    <source>
        <dbReference type="Proteomes" id="UP001152747"/>
    </source>
</evidence>
<keyword evidence="1" id="KW-1133">Transmembrane helix</keyword>
<feature type="transmembrane region" description="Helical" evidence="1">
    <location>
        <begin position="22"/>
        <end position="44"/>
    </location>
</feature>
<keyword evidence="3" id="KW-1185">Reference proteome</keyword>
<dbReference type="Pfam" id="PF10326">
    <property type="entry name" value="7TM_GPCR_Str"/>
    <property type="match status" value="1"/>
</dbReference>
<dbReference type="Gene3D" id="1.20.1070.10">
    <property type="entry name" value="Rhodopsin 7-helix transmembrane proteins"/>
    <property type="match status" value="1"/>
</dbReference>
<feature type="transmembrane region" description="Helical" evidence="1">
    <location>
        <begin position="73"/>
        <end position="95"/>
    </location>
</feature>
<evidence type="ECO:0000313" key="2">
    <source>
        <dbReference type="EMBL" id="CAI5447869.1"/>
    </source>
</evidence>
<comment type="caution">
    <text evidence="2">The sequence shown here is derived from an EMBL/GenBank/DDBJ whole genome shotgun (WGS) entry which is preliminary data.</text>
</comment>
<dbReference type="OrthoDB" id="5799255at2759"/>
<keyword evidence="1" id="KW-0472">Membrane</keyword>
<name>A0A9P1IP66_9PELO</name>
<sequence>MEDVIYVGAYYFYNNRPNWSNITTMLILQTILIISLLTIIILCLKIHSKIKQLRENEGESEYSKKLQKQFYKALVFQTILPIFLMLVPLNLFFFLPITGIDVTYYSQIANFTCVIYPALDPLPNILIIDEYRKAFLSHFLFWRKNRIEPANLTNLDTNNK</sequence>
<dbReference type="Proteomes" id="UP001152747">
    <property type="component" value="Unassembled WGS sequence"/>
</dbReference>
<keyword evidence="1" id="KW-0812">Transmembrane</keyword>
<accession>A0A9P1IP66</accession>
<dbReference type="PANTHER" id="PTHR22943:SF248">
    <property type="entry name" value="SEVEN TM RECEPTOR"/>
    <property type="match status" value="1"/>
</dbReference>
<proteinExistence type="predicted"/>
<dbReference type="SUPFAM" id="SSF81321">
    <property type="entry name" value="Family A G protein-coupled receptor-like"/>
    <property type="match status" value="1"/>
</dbReference>
<reference evidence="2" key="1">
    <citation type="submission" date="2022-11" db="EMBL/GenBank/DDBJ databases">
        <authorList>
            <person name="Kikuchi T."/>
        </authorList>
    </citation>
    <scope>NUCLEOTIDE SEQUENCE</scope>
    <source>
        <strain evidence="2">PS1010</strain>
    </source>
</reference>
<organism evidence="2 3">
    <name type="scientific">Caenorhabditis angaria</name>
    <dbReference type="NCBI Taxonomy" id="860376"/>
    <lineage>
        <taxon>Eukaryota</taxon>
        <taxon>Metazoa</taxon>
        <taxon>Ecdysozoa</taxon>
        <taxon>Nematoda</taxon>
        <taxon>Chromadorea</taxon>
        <taxon>Rhabditida</taxon>
        <taxon>Rhabditina</taxon>
        <taxon>Rhabditomorpha</taxon>
        <taxon>Rhabditoidea</taxon>
        <taxon>Rhabditidae</taxon>
        <taxon>Peloderinae</taxon>
        <taxon>Caenorhabditis</taxon>
    </lineage>
</organism>
<dbReference type="AlphaFoldDB" id="A0A9P1IP66"/>
<dbReference type="PANTHER" id="PTHR22943">
    <property type="entry name" value="7-TRANSMEMBRANE DOMAIN RECEPTOR C.ELEGANS"/>
    <property type="match status" value="1"/>
</dbReference>
<protein>
    <recommendedName>
        <fullName evidence="4">G-protein coupled receptors family 1 profile domain-containing protein</fullName>
    </recommendedName>
</protein>
<dbReference type="EMBL" id="CANHGI010000004">
    <property type="protein sequence ID" value="CAI5447869.1"/>
    <property type="molecule type" value="Genomic_DNA"/>
</dbReference>
<evidence type="ECO:0008006" key="4">
    <source>
        <dbReference type="Google" id="ProtNLM"/>
    </source>
</evidence>
<dbReference type="GO" id="GO:0042048">
    <property type="term" value="P:olfactory behavior"/>
    <property type="evidence" value="ECO:0007669"/>
    <property type="project" value="TreeGrafter"/>
</dbReference>
<evidence type="ECO:0000256" key="1">
    <source>
        <dbReference type="SAM" id="Phobius"/>
    </source>
</evidence>
<dbReference type="GO" id="GO:0005886">
    <property type="term" value="C:plasma membrane"/>
    <property type="evidence" value="ECO:0007669"/>
    <property type="project" value="TreeGrafter"/>
</dbReference>